<reference evidence="1 2" key="1">
    <citation type="submission" date="2016-11" db="EMBL/GenBank/DDBJ databases">
        <title>Complete Genome Sequence of Bradyrhizobium sp. strain J5, an isolated from soybean nodule in Hokkaido.</title>
        <authorList>
            <person name="Kanehara K."/>
        </authorList>
    </citation>
    <scope>NUCLEOTIDE SEQUENCE [LARGE SCALE GENOMIC DNA]</scope>
    <source>
        <strain evidence="1 2">J5</strain>
    </source>
</reference>
<dbReference type="RefSeq" id="WP_071913229.1">
    <property type="nucleotide sequence ID" value="NZ_CP017637.1"/>
</dbReference>
<proteinExistence type="predicted"/>
<gene>
    <name evidence="1" type="ORF">BKD09_24340</name>
</gene>
<organism evidence="1 2">
    <name type="scientific">Bradyrhizobium japonicum</name>
    <dbReference type="NCBI Taxonomy" id="375"/>
    <lineage>
        <taxon>Bacteria</taxon>
        <taxon>Pseudomonadati</taxon>
        <taxon>Pseudomonadota</taxon>
        <taxon>Alphaproteobacteria</taxon>
        <taxon>Hyphomicrobiales</taxon>
        <taxon>Nitrobacteraceae</taxon>
        <taxon>Bradyrhizobium</taxon>
    </lineage>
</organism>
<dbReference type="OrthoDB" id="7202843at2"/>
<evidence type="ECO:0000313" key="2">
    <source>
        <dbReference type="Proteomes" id="UP000181962"/>
    </source>
</evidence>
<name>A0A1L3FDW1_BRAJP</name>
<dbReference type="Proteomes" id="UP000181962">
    <property type="component" value="Chromosome"/>
</dbReference>
<protein>
    <submittedName>
        <fullName evidence="1">Uncharacterized protein</fullName>
    </submittedName>
</protein>
<accession>A0A1L3FDW1</accession>
<dbReference type="EMBL" id="CP017637">
    <property type="protein sequence ID" value="APG11468.1"/>
    <property type="molecule type" value="Genomic_DNA"/>
</dbReference>
<dbReference type="PANTHER" id="PTHR36931">
    <property type="entry name" value="UPF0153 PROTEIN YEIW"/>
    <property type="match status" value="1"/>
</dbReference>
<dbReference type="InterPro" id="IPR052572">
    <property type="entry name" value="UPF0153_domain"/>
</dbReference>
<dbReference type="AlphaFoldDB" id="A0A1L3FDW1"/>
<sequence>MTAAVAGLNEAQIVPGRECGSCTLCCKVYNVVELGKAAGKWCSHCKPGRGCTIHDNLPDECAAFNCLWKTMPSMSMQWKPDQSKMVLTLHPGTNNIHVVVDPGLPSAWTREPYHGQLRGLSKANMAKGHLVVVLVNEQATLILPDQDVPLGVLKPEQAVSVTLEAGPNGSVYDVKIFNRRTTTDGQTLELAAASRHPVRSAA</sequence>
<dbReference type="PANTHER" id="PTHR36931:SF1">
    <property type="entry name" value="UPF0153 PROTEIN YEIW"/>
    <property type="match status" value="1"/>
</dbReference>
<evidence type="ECO:0000313" key="1">
    <source>
        <dbReference type="EMBL" id="APG11468.1"/>
    </source>
</evidence>